<proteinExistence type="predicted"/>
<dbReference type="EMBL" id="GBXM01042054">
    <property type="protein sequence ID" value="JAH66523.1"/>
    <property type="molecule type" value="Transcribed_RNA"/>
</dbReference>
<evidence type="ECO:0000313" key="1">
    <source>
        <dbReference type="EMBL" id="JAH66523.1"/>
    </source>
</evidence>
<organism evidence="1">
    <name type="scientific">Anguilla anguilla</name>
    <name type="common">European freshwater eel</name>
    <name type="synonym">Muraena anguilla</name>
    <dbReference type="NCBI Taxonomy" id="7936"/>
    <lineage>
        <taxon>Eukaryota</taxon>
        <taxon>Metazoa</taxon>
        <taxon>Chordata</taxon>
        <taxon>Craniata</taxon>
        <taxon>Vertebrata</taxon>
        <taxon>Euteleostomi</taxon>
        <taxon>Actinopterygii</taxon>
        <taxon>Neopterygii</taxon>
        <taxon>Teleostei</taxon>
        <taxon>Anguilliformes</taxon>
        <taxon>Anguillidae</taxon>
        <taxon>Anguilla</taxon>
    </lineage>
</organism>
<accession>A0A0E9UNH8</accession>
<sequence length="14" mass="1358">MVIAAGALCPLGKN</sequence>
<protein>
    <submittedName>
        <fullName evidence="1">Uncharacterized protein</fullName>
    </submittedName>
</protein>
<name>A0A0E9UNH8_ANGAN</name>
<reference evidence="1" key="2">
    <citation type="journal article" date="2015" name="Fish Shellfish Immunol.">
        <title>Early steps in the European eel (Anguilla anguilla)-Vibrio vulnificus interaction in the gills: Role of the RtxA13 toxin.</title>
        <authorList>
            <person name="Callol A."/>
            <person name="Pajuelo D."/>
            <person name="Ebbesson L."/>
            <person name="Teles M."/>
            <person name="MacKenzie S."/>
            <person name="Amaro C."/>
        </authorList>
    </citation>
    <scope>NUCLEOTIDE SEQUENCE</scope>
</reference>
<reference evidence="1" key="1">
    <citation type="submission" date="2014-11" db="EMBL/GenBank/DDBJ databases">
        <authorList>
            <person name="Amaro Gonzalez C."/>
        </authorList>
    </citation>
    <scope>NUCLEOTIDE SEQUENCE</scope>
</reference>